<sequence>MEFVSTILCISAIFAVVSSSSLPVDDDPCLCSREFKPVCGTDGKTYSNRCMLECRKFMTKDETLEVAKEGPCERQQILLQFKMKIISLIFCIFVFLWSFASAQENCICTLEYKPLCGTDNNTYDNECLFKCNQKRSKNLSIARSGPCDG</sequence>
<evidence type="ECO:0000256" key="3">
    <source>
        <dbReference type="ARBA" id="ARBA00023157"/>
    </source>
</evidence>
<dbReference type="Proteomes" id="UP000192223">
    <property type="component" value="Unplaced"/>
</dbReference>
<dbReference type="GeneID" id="108735891"/>
<dbReference type="CDD" id="cd00104">
    <property type="entry name" value="KAZAL_FS"/>
    <property type="match status" value="1"/>
</dbReference>
<keyword evidence="3" id="KW-1015">Disulfide bond</keyword>
<keyword evidence="6" id="KW-1185">Reference proteome</keyword>
<keyword evidence="2" id="KW-0722">Serine protease inhibitor</keyword>
<evidence type="ECO:0000256" key="4">
    <source>
        <dbReference type="SAM" id="SignalP"/>
    </source>
</evidence>
<dbReference type="InParanoid" id="A0A7F5R5M2"/>
<dbReference type="InterPro" id="IPR053265">
    <property type="entry name" value="Serpin"/>
</dbReference>
<evidence type="ECO:0000256" key="1">
    <source>
        <dbReference type="ARBA" id="ARBA00022690"/>
    </source>
</evidence>
<dbReference type="PROSITE" id="PS51465">
    <property type="entry name" value="KAZAL_2"/>
    <property type="match status" value="2"/>
</dbReference>
<dbReference type="GO" id="GO:0004867">
    <property type="term" value="F:serine-type endopeptidase inhibitor activity"/>
    <property type="evidence" value="ECO:0007669"/>
    <property type="project" value="UniProtKB-KW"/>
</dbReference>
<evidence type="ECO:0000259" key="5">
    <source>
        <dbReference type="PROSITE" id="PS51465"/>
    </source>
</evidence>
<organism evidence="6 7">
    <name type="scientific">Agrilus planipennis</name>
    <name type="common">Emerald ash borer</name>
    <name type="synonym">Agrilus marcopoli</name>
    <dbReference type="NCBI Taxonomy" id="224129"/>
    <lineage>
        <taxon>Eukaryota</taxon>
        <taxon>Metazoa</taxon>
        <taxon>Ecdysozoa</taxon>
        <taxon>Arthropoda</taxon>
        <taxon>Hexapoda</taxon>
        <taxon>Insecta</taxon>
        <taxon>Pterygota</taxon>
        <taxon>Neoptera</taxon>
        <taxon>Endopterygota</taxon>
        <taxon>Coleoptera</taxon>
        <taxon>Polyphaga</taxon>
        <taxon>Elateriformia</taxon>
        <taxon>Buprestoidea</taxon>
        <taxon>Buprestidae</taxon>
        <taxon>Agrilinae</taxon>
        <taxon>Agrilus</taxon>
    </lineage>
</organism>
<dbReference type="AlphaFoldDB" id="A0A7F5R5M2"/>
<dbReference type="SUPFAM" id="SSF100895">
    <property type="entry name" value="Kazal-type serine protease inhibitors"/>
    <property type="match status" value="2"/>
</dbReference>
<dbReference type="Gene3D" id="3.30.60.30">
    <property type="match status" value="2"/>
</dbReference>
<dbReference type="OrthoDB" id="126772at2759"/>
<accession>A0A7F5R5M2</accession>
<dbReference type="Pfam" id="PF00050">
    <property type="entry name" value="Kazal_1"/>
    <property type="match status" value="2"/>
</dbReference>
<feature type="chain" id="PRO_5028909322" evidence="4">
    <location>
        <begin position="20"/>
        <end position="149"/>
    </location>
</feature>
<feature type="signal peptide" evidence="4">
    <location>
        <begin position="1"/>
        <end position="19"/>
    </location>
</feature>
<reference evidence="7" key="1">
    <citation type="submission" date="2025-08" db="UniProtKB">
        <authorList>
            <consortium name="RefSeq"/>
        </authorList>
    </citation>
    <scope>IDENTIFICATION</scope>
    <source>
        <tissue evidence="7">Entire body</tissue>
    </source>
</reference>
<evidence type="ECO:0000256" key="2">
    <source>
        <dbReference type="ARBA" id="ARBA00022900"/>
    </source>
</evidence>
<dbReference type="PANTHER" id="PTHR21131">
    <property type="entry name" value="SERINE-TYPE ENDOPEPTIDASE INHIBITOR"/>
    <property type="match status" value="1"/>
</dbReference>
<dbReference type="FunFam" id="3.30.60.30:FF:000067">
    <property type="entry name" value="Thrombin inhibitor rhodniin"/>
    <property type="match status" value="1"/>
</dbReference>
<protein>
    <submittedName>
        <fullName evidence="7">Thrombin inhibitor rhodniin-like</fullName>
    </submittedName>
</protein>
<keyword evidence="4" id="KW-0732">Signal</keyword>
<dbReference type="SMART" id="SM00280">
    <property type="entry name" value="KAZAL"/>
    <property type="match status" value="2"/>
</dbReference>
<feature type="domain" description="Kazal-like" evidence="5">
    <location>
        <begin position="100"/>
        <end position="149"/>
    </location>
</feature>
<gene>
    <name evidence="7" type="primary">LOC108735891</name>
</gene>
<dbReference type="KEGG" id="apln:108735891"/>
<dbReference type="RefSeq" id="XP_025831004.1">
    <property type="nucleotide sequence ID" value="XM_025975219.1"/>
</dbReference>
<evidence type="ECO:0000313" key="7">
    <source>
        <dbReference type="RefSeq" id="XP_025831004.1"/>
    </source>
</evidence>
<name>A0A7F5R5M2_AGRPL</name>
<dbReference type="InterPro" id="IPR036058">
    <property type="entry name" value="Kazal_dom_sf"/>
</dbReference>
<keyword evidence="1" id="KW-0646">Protease inhibitor</keyword>
<evidence type="ECO:0000313" key="6">
    <source>
        <dbReference type="Proteomes" id="UP000192223"/>
    </source>
</evidence>
<proteinExistence type="predicted"/>
<feature type="domain" description="Kazal-like" evidence="5">
    <location>
        <begin position="19"/>
        <end position="74"/>
    </location>
</feature>
<dbReference type="GO" id="GO:0005615">
    <property type="term" value="C:extracellular space"/>
    <property type="evidence" value="ECO:0007669"/>
    <property type="project" value="TreeGrafter"/>
</dbReference>
<dbReference type="InterPro" id="IPR002350">
    <property type="entry name" value="Kazal_dom"/>
</dbReference>
<dbReference type="PANTHER" id="PTHR21131:SF0">
    <property type="entry name" value="GEO10195P1-RELATED"/>
    <property type="match status" value="1"/>
</dbReference>
<dbReference type="PROSITE" id="PS00282">
    <property type="entry name" value="KAZAL_1"/>
    <property type="match status" value="2"/>
</dbReference>